<keyword evidence="2" id="KW-1185">Reference proteome</keyword>
<dbReference type="EMBL" id="JBFNXX010000008">
    <property type="protein sequence ID" value="MEW9920371.1"/>
    <property type="molecule type" value="Genomic_DNA"/>
</dbReference>
<name>A0ABV3RNX9_9RHOB</name>
<evidence type="ECO:0000313" key="2">
    <source>
        <dbReference type="Proteomes" id="UP001556098"/>
    </source>
</evidence>
<protein>
    <submittedName>
        <fullName evidence="1">Uncharacterized protein</fullName>
    </submittedName>
</protein>
<gene>
    <name evidence="1" type="ORF">AB2B41_12210</name>
</gene>
<evidence type="ECO:0000313" key="1">
    <source>
        <dbReference type="EMBL" id="MEW9920371.1"/>
    </source>
</evidence>
<sequence length="44" mass="4874">MRYGELGTLEPRLTDVFQAIGAICDLYEPAECRNYFRAAGYAAG</sequence>
<reference evidence="1 2" key="1">
    <citation type="submission" date="2024-07" db="EMBL/GenBank/DDBJ databases">
        <title>Marimonas sp.nov., isolated from tidal-flat sediment.</title>
        <authorList>
            <person name="Jayan J.N."/>
            <person name="Lee S.S."/>
        </authorList>
    </citation>
    <scope>NUCLEOTIDE SEQUENCE [LARGE SCALE GENOMIC DNA]</scope>
    <source>
        <strain evidence="1 2">MJW-29</strain>
    </source>
</reference>
<proteinExistence type="predicted"/>
<dbReference type="Proteomes" id="UP001556098">
    <property type="component" value="Unassembled WGS sequence"/>
</dbReference>
<accession>A0ABV3RNX9</accession>
<organism evidence="1 2">
    <name type="scientific">Sulfitobacter sediminis</name>
    <dbReference type="NCBI Taxonomy" id="3234186"/>
    <lineage>
        <taxon>Bacteria</taxon>
        <taxon>Pseudomonadati</taxon>
        <taxon>Pseudomonadota</taxon>
        <taxon>Alphaproteobacteria</taxon>
        <taxon>Rhodobacterales</taxon>
        <taxon>Roseobacteraceae</taxon>
        <taxon>Sulfitobacter</taxon>
    </lineage>
</organism>
<comment type="caution">
    <text evidence="1">The sequence shown here is derived from an EMBL/GenBank/DDBJ whole genome shotgun (WGS) entry which is preliminary data.</text>
</comment>
<dbReference type="RefSeq" id="WP_367878073.1">
    <property type="nucleotide sequence ID" value="NZ_JBFNXX010000008.1"/>
</dbReference>